<dbReference type="EMBL" id="CP025544">
    <property type="protein sequence ID" value="AXK60159.1"/>
    <property type="molecule type" value="Genomic_DNA"/>
</dbReference>
<name>A0A345ZA42_9BACT</name>
<keyword evidence="3" id="KW-1185">Reference proteome</keyword>
<keyword evidence="1" id="KW-0732">Signal</keyword>
<organism evidence="2 3">
    <name type="scientific">Candidatus Chromulinivorax destructor</name>
    <dbReference type="NCBI Taxonomy" id="2066483"/>
    <lineage>
        <taxon>Bacteria</taxon>
        <taxon>Candidatus Babelota</taxon>
        <taxon>Candidatus Babeliae</taxon>
        <taxon>Candidatus Babeliales</taxon>
        <taxon>Candidatus Chromulinivoraceae</taxon>
        <taxon>Candidatus Chromulinivorax</taxon>
    </lineage>
</organism>
<feature type="chain" id="PRO_5016624715" evidence="1">
    <location>
        <begin position="25"/>
        <end position="211"/>
    </location>
</feature>
<reference evidence="2 3" key="1">
    <citation type="submission" date="2017-12" db="EMBL/GenBank/DDBJ databases">
        <title>Chromulinavorax destructans is a abundant pathogen of dominant heterotrophic picoflagllates.</title>
        <authorList>
            <person name="Deeg C.M."/>
            <person name="Zimmer M."/>
            <person name="Suttle C.A."/>
        </authorList>
    </citation>
    <scope>NUCLEOTIDE SEQUENCE [LARGE SCALE GENOMIC DNA]</scope>
    <source>
        <strain evidence="2 3">SeV1</strain>
    </source>
</reference>
<evidence type="ECO:0000256" key="1">
    <source>
        <dbReference type="SAM" id="SignalP"/>
    </source>
</evidence>
<evidence type="ECO:0000313" key="2">
    <source>
        <dbReference type="EMBL" id="AXK60159.1"/>
    </source>
</evidence>
<dbReference type="KEGG" id="cdes:C0J27_00135"/>
<gene>
    <name evidence="2" type="ORF">C0J27_00135</name>
</gene>
<dbReference type="AlphaFoldDB" id="A0A345ZA42"/>
<protein>
    <submittedName>
        <fullName evidence="2">Uncharacterized protein</fullName>
    </submittedName>
</protein>
<evidence type="ECO:0000313" key="3">
    <source>
        <dbReference type="Proteomes" id="UP000254834"/>
    </source>
</evidence>
<sequence>MIYTIKRQYLLVWSILCLTNFLSASENSDEFMSILRMQERAISQEVLTQKMYNLQSGINSLDNEMGLACIWCNLPWQNAKYAKEYKELSLQAVDTAIISHEESECQPAITCMRLTLIAEACFGEGFAIPFICGSSTIVPSLIVAPVCCVISSYASYHAIELEQVKKNAETQLAIKQLYLTEKVDEKYKNHLRKHKNAFYMKDRHGNIVYDR</sequence>
<dbReference type="RefSeq" id="WP_115585174.1">
    <property type="nucleotide sequence ID" value="NZ_CP025544.1"/>
</dbReference>
<proteinExistence type="predicted"/>
<dbReference type="Proteomes" id="UP000254834">
    <property type="component" value="Chromosome"/>
</dbReference>
<feature type="signal peptide" evidence="1">
    <location>
        <begin position="1"/>
        <end position="24"/>
    </location>
</feature>
<accession>A0A345ZA42</accession>